<gene>
    <name evidence="5" type="ORF">SAMN05421593_4242</name>
</gene>
<dbReference type="AlphaFoldDB" id="A0A1H6IDA0"/>
<dbReference type="Gene3D" id="3.40.47.10">
    <property type="match status" value="2"/>
</dbReference>
<sequence length="357" mass="39898">MPNTIIIGSGSYIPNRVIGRDYFMNSEFYTEDGVKIEKPVEETIAKFVEITEIENRRFIEDDLSNSQIGYEAAKIALEDAKVDGEDLDYIIYASNFGEVTENGYADFMPTMAARVKNKLGIKNRKCVTYDMLFGCPGWVEAMILADNLIKAKVAKTILVIGGETLSRVTDPHDRNRMIFADGAGAVVVKATDDENVGIIAHNTICDNGPELNYLENAPSINKEVDQKRLYVRMLGRKIYEYALKNVPVAIKDTITDAGLSIEDIDKILIHQANAKMDYAMIERLHKLYDVKEYDHAISPMTIQEFGNTSVATIPTMYDLIIKGKMEGQSFKDNGNVVMTSVGAGMNINAIVYRFPKK</sequence>
<dbReference type="GO" id="GO:0044550">
    <property type="term" value="P:secondary metabolite biosynthetic process"/>
    <property type="evidence" value="ECO:0007669"/>
    <property type="project" value="TreeGrafter"/>
</dbReference>
<evidence type="ECO:0000259" key="3">
    <source>
        <dbReference type="Pfam" id="PF08541"/>
    </source>
</evidence>
<dbReference type="InterPro" id="IPR016039">
    <property type="entry name" value="Thiolase-like"/>
</dbReference>
<accession>A0A1H6IDA0</accession>
<dbReference type="Pfam" id="PF08541">
    <property type="entry name" value="ACP_syn_III_C"/>
    <property type="match status" value="1"/>
</dbReference>
<dbReference type="CDD" id="cd00830">
    <property type="entry name" value="KAS_III"/>
    <property type="match status" value="1"/>
</dbReference>
<evidence type="ECO:0000313" key="6">
    <source>
        <dbReference type="Proteomes" id="UP000198561"/>
    </source>
</evidence>
<evidence type="ECO:0000313" key="5">
    <source>
        <dbReference type="EMBL" id="SEH44869.1"/>
    </source>
</evidence>
<proteinExistence type="predicted"/>
<dbReference type="GO" id="GO:0006633">
    <property type="term" value="P:fatty acid biosynthetic process"/>
    <property type="evidence" value="ECO:0007669"/>
    <property type="project" value="InterPro"/>
</dbReference>
<reference evidence="5 6" key="1">
    <citation type="submission" date="2016-10" db="EMBL/GenBank/DDBJ databases">
        <authorList>
            <person name="de Groot N.N."/>
        </authorList>
    </citation>
    <scope>NUCLEOTIDE SEQUENCE [LARGE SCALE GENOMIC DNA]</scope>
    <source>
        <strain evidence="5 6">DSM 23031</strain>
    </source>
</reference>
<dbReference type="EMBL" id="FNWQ01000007">
    <property type="protein sequence ID" value="SEH44869.1"/>
    <property type="molecule type" value="Genomic_DNA"/>
</dbReference>
<protein>
    <submittedName>
        <fullName evidence="5">3-oxoacyl-[acyl-carrier-protein] synthase-3</fullName>
    </submittedName>
</protein>
<dbReference type="STRING" id="680127.SAMN05421593_4242"/>
<evidence type="ECO:0000259" key="4">
    <source>
        <dbReference type="Pfam" id="PF08545"/>
    </source>
</evidence>
<dbReference type="SUPFAM" id="SSF53901">
    <property type="entry name" value="Thiolase-like"/>
    <property type="match status" value="1"/>
</dbReference>
<dbReference type="InterPro" id="IPR013747">
    <property type="entry name" value="ACP_syn_III_C"/>
</dbReference>
<dbReference type="Pfam" id="PF08545">
    <property type="entry name" value="ACP_syn_III"/>
    <property type="match status" value="1"/>
</dbReference>
<dbReference type="InterPro" id="IPR013751">
    <property type="entry name" value="ACP_syn_III_N"/>
</dbReference>
<feature type="domain" description="Beta-ketoacyl-[acyl-carrier-protein] synthase III C-terminal" evidence="3">
    <location>
        <begin position="255"/>
        <end position="353"/>
    </location>
</feature>
<dbReference type="RefSeq" id="WP_089695610.1">
    <property type="nucleotide sequence ID" value="NZ_DALZIY010000002.1"/>
</dbReference>
<keyword evidence="2" id="KW-0012">Acyltransferase</keyword>
<dbReference type="Proteomes" id="UP000198561">
    <property type="component" value="Unassembled WGS sequence"/>
</dbReference>
<evidence type="ECO:0000256" key="2">
    <source>
        <dbReference type="ARBA" id="ARBA00023315"/>
    </source>
</evidence>
<dbReference type="PANTHER" id="PTHR34069">
    <property type="entry name" value="3-OXOACYL-[ACYL-CARRIER-PROTEIN] SYNTHASE 3"/>
    <property type="match status" value="1"/>
</dbReference>
<dbReference type="OrthoDB" id="5171393at2"/>
<organism evidence="5 6">
    <name type="scientific">Chryseobacterium culicis</name>
    <dbReference type="NCBI Taxonomy" id="680127"/>
    <lineage>
        <taxon>Bacteria</taxon>
        <taxon>Pseudomonadati</taxon>
        <taxon>Bacteroidota</taxon>
        <taxon>Flavobacteriia</taxon>
        <taxon>Flavobacteriales</taxon>
        <taxon>Weeksellaceae</taxon>
        <taxon>Chryseobacterium group</taxon>
        <taxon>Chryseobacterium</taxon>
    </lineage>
</organism>
<keyword evidence="1" id="KW-0808">Transferase</keyword>
<name>A0A1H6IDA0_CHRCI</name>
<feature type="domain" description="Beta-ketoacyl-[acyl-carrier-protein] synthase III N-terminal" evidence="4">
    <location>
        <begin position="129"/>
        <end position="206"/>
    </location>
</feature>
<dbReference type="PANTHER" id="PTHR34069:SF3">
    <property type="entry name" value="ACYL-COA:ACYL-COA ALKYLTRANSFERASE"/>
    <property type="match status" value="1"/>
</dbReference>
<dbReference type="GO" id="GO:0004315">
    <property type="term" value="F:3-oxoacyl-[acyl-carrier-protein] synthase activity"/>
    <property type="evidence" value="ECO:0007669"/>
    <property type="project" value="InterPro"/>
</dbReference>
<evidence type="ECO:0000256" key="1">
    <source>
        <dbReference type="ARBA" id="ARBA00022679"/>
    </source>
</evidence>